<evidence type="ECO:0000313" key="4">
    <source>
        <dbReference type="EMBL" id="VFK78276.1"/>
    </source>
</evidence>
<dbReference type="PANTHER" id="PTHR12697">
    <property type="entry name" value="PBS LYASE HEAT-LIKE PROTEIN"/>
    <property type="match status" value="1"/>
</dbReference>
<protein>
    <submittedName>
        <fullName evidence="2">HEAT repeat-containing protein</fullName>
    </submittedName>
</protein>
<dbReference type="Gene3D" id="1.25.10.10">
    <property type="entry name" value="Leucine-rich Repeat Variant"/>
    <property type="match status" value="1"/>
</dbReference>
<dbReference type="GO" id="GO:0016491">
    <property type="term" value="F:oxidoreductase activity"/>
    <property type="evidence" value="ECO:0007669"/>
    <property type="project" value="TreeGrafter"/>
</dbReference>
<comment type="function">
    <text evidence="1">Catalyzes the hydroxylation of the N(6)-(4-aminobutyl)-L-lysine intermediate produced by deoxyhypusine synthase/DHPS on a critical lysine of the eukaryotic translation initiation factor 5A/eIF-5A. This is the second step of the post-translational modification of that lysine into an unusual amino acid residue named hypusine. Hypusination is unique to mature eIF-5A factor and is essential for its function.</text>
</comment>
<reference evidence="2" key="1">
    <citation type="submission" date="2019-02" db="EMBL/GenBank/DDBJ databases">
        <authorList>
            <person name="Gruber-Vodicka R. H."/>
            <person name="Seah K. B. B."/>
        </authorList>
    </citation>
    <scope>NUCLEOTIDE SEQUENCE</scope>
    <source>
        <strain evidence="4">BECK_S127</strain>
        <strain evidence="3">BECK_S1320</strain>
        <strain evidence="2">BECK_S1321</strain>
    </source>
</reference>
<dbReference type="EMBL" id="CAADFR010000010">
    <property type="protein sequence ID" value="VFK37087.1"/>
    <property type="molecule type" value="Genomic_DNA"/>
</dbReference>
<dbReference type="EMBL" id="CAADHB010000011">
    <property type="protein sequence ID" value="VFK78276.1"/>
    <property type="molecule type" value="Genomic_DNA"/>
</dbReference>
<evidence type="ECO:0000256" key="1">
    <source>
        <dbReference type="ARBA" id="ARBA00045876"/>
    </source>
</evidence>
<accession>A0A450Y6B4</accession>
<evidence type="ECO:0000313" key="3">
    <source>
        <dbReference type="EMBL" id="VFK41161.1"/>
    </source>
</evidence>
<name>A0A450Y6B4_9GAMM</name>
<gene>
    <name evidence="4" type="ORF">BECKSD772D_GA0070982_10117</name>
    <name evidence="3" type="ORF">BECKSD772E_GA0070983_101012</name>
    <name evidence="2" type="ORF">BECKSD772F_GA0070984_101014</name>
</gene>
<dbReference type="EMBL" id="CAADFU010000010">
    <property type="protein sequence ID" value="VFK41161.1"/>
    <property type="molecule type" value="Genomic_DNA"/>
</dbReference>
<organism evidence="2">
    <name type="scientific">Candidatus Kentrum sp. SD</name>
    <dbReference type="NCBI Taxonomy" id="2126332"/>
    <lineage>
        <taxon>Bacteria</taxon>
        <taxon>Pseudomonadati</taxon>
        <taxon>Pseudomonadota</taxon>
        <taxon>Gammaproteobacteria</taxon>
        <taxon>Candidatus Kentrum</taxon>
    </lineage>
</organism>
<dbReference type="InterPro" id="IPR011989">
    <property type="entry name" value="ARM-like"/>
</dbReference>
<dbReference type="SMART" id="SM00567">
    <property type="entry name" value="EZ_HEAT"/>
    <property type="match status" value="3"/>
</dbReference>
<proteinExistence type="predicted"/>
<evidence type="ECO:0000313" key="2">
    <source>
        <dbReference type="EMBL" id="VFK37087.1"/>
    </source>
</evidence>
<dbReference type="AlphaFoldDB" id="A0A450Y6B4"/>
<dbReference type="PROSITE" id="PS50077">
    <property type="entry name" value="HEAT_REPEAT"/>
    <property type="match status" value="1"/>
</dbReference>
<dbReference type="SUPFAM" id="SSF48371">
    <property type="entry name" value="ARM repeat"/>
    <property type="match status" value="1"/>
</dbReference>
<dbReference type="PANTHER" id="PTHR12697:SF5">
    <property type="entry name" value="DEOXYHYPUSINE HYDROXYLASE"/>
    <property type="match status" value="1"/>
</dbReference>
<dbReference type="InterPro" id="IPR021133">
    <property type="entry name" value="HEAT_type_2"/>
</dbReference>
<dbReference type="InterPro" id="IPR016024">
    <property type="entry name" value="ARM-type_fold"/>
</dbReference>
<dbReference type="InterPro" id="IPR004155">
    <property type="entry name" value="PBS_lyase_HEAT"/>
</dbReference>
<sequence length="141" mass="15102">MANVRAGAVEGLGRIGDREAIPALVKAKSDPDWSVQYYASAALVELGHKKTIIEEVFDRHGLVRCRENALEALVKLGGEEAVPVLIELTSDHELWIRLCAVKALGKLGDKSTIPALAKAAESDEYSGVRKAAKEALKKLGG</sequence>
<dbReference type="Pfam" id="PF13646">
    <property type="entry name" value="HEAT_2"/>
    <property type="match status" value="2"/>
</dbReference>